<feature type="coiled-coil region" evidence="8">
    <location>
        <begin position="59"/>
        <end position="101"/>
    </location>
</feature>
<dbReference type="RefSeq" id="WP_275117596.1">
    <property type="nucleotide sequence ID" value="NZ_JAOTPO010000003.1"/>
</dbReference>
<evidence type="ECO:0000256" key="3">
    <source>
        <dbReference type="ARBA" id="ARBA00022448"/>
    </source>
</evidence>
<dbReference type="InterPro" id="IPR051472">
    <property type="entry name" value="T3SS_Stator/FliH"/>
</dbReference>
<evidence type="ECO:0000256" key="7">
    <source>
        <dbReference type="NCBIfam" id="TIGR03825"/>
    </source>
</evidence>
<dbReference type="InterPro" id="IPR018035">
    <property type="entry name" value="Flagellar_FliH/T3SS_HrpE"/>
</dbReference>
<sequence>MSKIIKSSYARPEPIGTKTISVKKIKPLCLDEEISTTEAEEDIHTQVEEQAKLLLEQSQYQAQQVIQEAENNAKAIREQLEQEQQCVYNELEQLKQEAKQQGYEDGYQQGLEAGRLQYENALVQAANIIQASKEDYAEVIEQAQPTIIELAFAISQKLINTTFNQNSEAWTSLVQKAILEVREQDEVKVYVHPDWYERTLQHKNELVTLLSHSEQLYIYPDPQLKEHGCIIETPFGRIDASVDSQLTELKHVLLEKLKEGKHGSS</sequence>
<evidence type="ECO:0000313" key="10">
    <source>
        <dbReference type="EMBL" id="MDE5412967.1"/>
    </source>
</evidence>
<keyword evidence="11" id="KW-1185">Reference proteome</keyword>
<dbReference type="PANTHER" id="PTHR34982:SF1">
    <property type="entry name" value="FLAGELLAR ASSEMBLY PROTEIN FLIH"/>
    <property type="match status" value="1"/>
</dbReference>
<evidence type="ECO:0000256" key="1">
    <source>
        <dbReference type="ARBA" id="ARBA00003041"/>
    </source>
</evidence>
<keyword evidence="3" id="KW-0813">Transport</keyword>
<comment type="caution">
    <text evidence="10">The sequence shown here is derived from an EMBL/GenBank/DDBJ whole genome shotgun (WGS) entry which is preliminary data.</text>
</comment>
<gene>
    <name evidence="10" type="primary">fliH</name>
    <name evidence="10" type="ORF">N7Z68_06185</name>
</gene>
<dbReference type="EMBL" id="JAOTPO010000003">
    <property type="protein sequence ID" value="MDE5412967.1"/>
    <property type="molecule type" value="Genomic_DNA"/>
</dbReference>
<evidence type="ECO:0000256" key="2">
    <source>
        <dbReference type="ARBA" id="ARBA00006602"/>
    </source>
</evidence>
<dbReference type="NCBIfam" id="TIGR03825">
    <property type="entry name" value="FliH_bacil"/>
    <property type="match status" value="1"/>
</dbReference>
<name>A0ABT5VC95_9BACI</name>
<dbReference type="PANTHER" id="PTHR34982">
    <property type="entry name" value="YOP PROTEINS TRANSLOCATION PROTEIN L"/>
    <property type="match status" value="1"/>
</dbReference>
<keyword evidence="6" id="KW-1006">Bacterial flagellum protein export</keyword>
<evidence type="ECO:0000256" key="8">
    <source>
        <dbReference type="SAM" id="Coils"/>
    </source>
</evidence>
<keyword evidence="4" id="KW-1005">Bacterial flagellum biogenesis</keyword>
<comment type="function">
    <text evidence="1">Needed for flagellar regrowth and assembly.</text>
</comment>
<evidence type="ECO:0000256" key="6">
    <source>
        <dbReference type="ARBA" id="ARBA00023225"/>
    </source>
</evidence>
<keyword evidence="10" id="KW-0969">Cilium</keyword>
<evidence type="ECO:0000256" key="4">
    <source>
        <dbReference type="ARBA" id="ARBA00022795"/>
    </source>
</evidence>
<dbReference type="Pfam" id="PF02108">
    <property type="entry name" value="FliH"/>
    <property type="match status" value="1"/>
</dbReference>
<keyword evidence="8" id="KW-0175">Coiled coil</keyword>
<keyword evidence="5" id="KW-0653">Protein transport</keyword>
<reference evidence="10" key="1">
    <citation type="submission" date="2024-05" db="EMBL/GenBank/DDBJ databases">
        <title>Alkalihalobacillus sp. strain MEB203 novel alkaliphilic bacterium from Lonar Lake, India.</title>
        <authorList>
            <person name="Joshi A."/>
            <person name="Thite S."/>
            <person name="Mengade P."/>
        </authorList>
    </citation>
    <scope>NUCLEOTIDE SEQUENCE</scope>
    <source>
        <strain evidence="10">MEB 203</strain>
    </source>
</reference>
<dbReference type="InterPro" id="IPR022524">
    <property type="entry name" value="FliH_Bacilli"/>
</dbReference>
<accession>A0ABT5VC95</accession>
<protein>
    <recommendedName>
        <fullName evidence="7">Flagellar assembly protein FliH</fullName>
    </recommendedName>
</protein>
<evidence type="ECO:0000313" key="11">
    <source>
        <dbReference type="Proteomes" id="UP001148125"/>
    </source>
</evidence>
<comment type="similarity">
    <text evidence="2">Belongs to the FliH family.</text>
</comment>
<evidence type="ECO:0000256" key="5">
    <source>
        <dbReference type="ARBA" id="ARBA00022927"/>
    </source>
</evidence>
<evidence type="ECO:0000259" key="9">
    <source>
        <dbReference type="Pfam" id="PF02108"/>
    </source>
</evidence>
<dbReference type="Proteomes" id="UP001148125">
    <property type="component" value="Unassembled WGS sequence"/>
</dbReference>
<keyword evidence="10" id="KW-0282">Flagellum</keyword>
<keyword evidence="10" id="KW-0966">Cell projection</keyword>
<feature type="domain" description="Flagellar assembly protein FliH/Type III secretion system HrpE" evidence="9">
    <location>
        <begin position="123"/>
        <end position="248"/>
    </location>
</feature>
<organism evidence="10 11">
    <name type="scientific">Alkalihalobacterium chitinilyticum</name>
    <dbReference type="NCBI Taxonomy" id="2980103"/>
    <lineage>
        <taxon>Bacteria</taxon>
        <taxon>Bacillati</taxon>
        <taxon>Bacillota</taxon>
        <taxon>Bacilli</taxon>
        <taxon>Bacillales</taxon>
        <taxon>Bacillaceae</taxon>
        <taxon>Alkalihalobacterium</taxon>
    </lineage>
</organism>
<proteinExistence type="inferred from homology"/>